<evidence type="ECO:0000256" key="4">
    <source>
        <dbReference type="ARBA" id="ARBA00022531"/>
    </source>
</evidence>
<dbReference type="Gene3D" id="1.20.5.700">
    <property type="entry name" value="Single helix bin"/>
    <property type="match status" value="1"/>
</dbReference>
<evidence type="ECO:0000256" key="7">
    <source>
        <dbReference type="ARBA" id="ARBA00022723"/>
    </source>
</evidence>
<evidence type="ECO:0000256" key="12">
    <source>
        <dbReference type="ARBA" id="ARBA00023136"/>
    </source>
</evidence>
<keyword evidence="4 13" id="KW-0602">Photosynthesis</keyword>
<evidence type="ECO:0000256" key="3">
    <source>
        <dbReference type="ARBA" id="ARBA00022448"/>
    </source>
</evidence>
<sequence precursor="true">MMTYLSKQFSKLLFGQLLFLFIGNLLLKPVQAYPIYAQQAYANPREVTGRIVCANCHLAQKAIELEVPNSVLPNQEFEATVKIDYDLNQKQLLGNGQKGGLNVGAVLILPEGFRLSPNSRSPFFNTYSEQLPNVIVIGPVPGEKYREIHFPLKAPDPTTNKQVHFVKYSIYAGGNRGRGQLYPNGQKSNNAPVLASVNGVIEQIRENEVVIKTDQGDLVSQAIPAGHTLLVKQGQKIQNEQPLTMDPNVGGFGQAEKEIVLQNPTRLKTFIAFCVTVFIGQLAFVLKKKQVERVQASEMN</sequence>
<proteinExistence type="inferred from homology"/>
<dbReference type="InterPro" id="IPR036826">
    <property type="entry name" value="Cyt_f_lg_dom_sf"/>
</dbReference>
<evidence type="ECO:0000256" key="8">
    <source>
        <dbReference type="ARBA" id="ARBA00022982"/>
    </source>
</evidence>
<comment type="subunit">
    <text evidence="13">The 4 large subunits of the cytochrome b6-f complex are cytochrome b6, subunit IV (17 kDa polypeptide, PetD), cytochrome f and the Rieske protein, while the 4 small subunits are PetG, PetL, PetM and PetN. The complex functions as a dimer.</text>
</comment>
<dbReference type="InterPro" id="IPR011054">
    <property type="entry name" value="Rudment_hybrid_motif"/>
</dbReference>
<comment type="cofactor">
    <cofactor evidence="13 14">
        <name>heme</name>
        <dbReference type="ChEBI" id="CHEBI:30413"/>
    </cofactor>
    <text evidence="13 14">Binds 1 heme group covalently.</text>
</comment>
<protein>
    <recommendedName>
        <fullName evidence="13">Cytochrome f</fullName>
    </recommendedName>
</protein>
<reference evidence="16" key="1">
    <citation type="submission" date="2018-11" db="EMBL/GenBank/DDBJ databases">
        <title>Complete Plastid Genome of Cyanidioschyzon merolae Isolate 5508.</title>
        <authorList>
            <person name="Bi G."/>
        </authorList>
    </citation>
    <scope>NUCLEOTIDE SEQUENCE</scope>
    <source>
        <strain evidence="16">5508</strain>
    </source>
</reference>
<gene>
    <name evidence="13 17" type="primary">petA</name>
</gene>
<dbReference type="GO" id="GO:0005506">
    <property type="term" value="F:iron ion binding"/>
    <property type="evidence" value="ECO:0007669"/>
    <property type="project" value="InterPro"/>
</dbReference>
<dbReference type="EMBL" id="MK231134">
    <property type="protein sequence ID" value="QFV17012.1"/>
    <property type="molecule type" value="Genomic_DNA"/>
</dbReference>
<evidence type="ECO:0000313" key="16">
    <source>
        <dbReference type="EMBL" id="QFV17012.1"/>
    </source>
</evidence>
<dbReference type="InterPro" id="IPR024058">
    <property type="entry name" value="Cyt-f_TM"/>
</dbReference>
<keyword evidence="11 13" id="KW-0793">Thylakoid</keyword>
<evidence type="ECO:0000256" key="13">
    <source>
        <dbReference type="HAMAP-Rule" id="MF_00610"/>
    </source>
</evidence>
<keyword evidence="3 13" id="KW-0813">Transport</keyword>
<dbReference type="Pfam" id="PF01333">
    <property type="entry name" value="Apocytochr_F_C"/>
    <property type="match status" value="1"/>
</dbReference>
<dbReference type="SMR" id="A0A5P9RU21"/>
<dbReference type="OMA" id="PFWAQQN"/>
<keyword evidence="12 13" id="KW-0472">Membrane</keyword>
<keyword evidence="10 13" id="KW-0408">Iron</keyword>
<keyword evidence="7 13" id="KW-0479">Metal-binding</keyword>
<dbReference type="Gene3D" id="2.60.40.830">
    <property type="entry name" value="Cytochrome f large domain"/>
    <property type="match status" value="1"/>
</dbReference>
<dbReference type="EMBL" id="MK231135">
    <property type="protein sequence ID" value="QFV17188.1"/>
    <property type="molecule type" value="Genomic_DNA"/>
</dbReference>
<dbReference type="HAMAP" id="MF_00610">
    <property type="entry name" value="Cytb6_f_cytF"/>
    <property type="match status" value="1"/>
</dbReference>
<dbReference type="InterPro" id="IPR024094">
    <property type="entry name" value="Cyt_f_lg_dom"/>
</dbReference>
<keyword evidence="5 13" id="KW-0349">Heme</keyword>
<evidence type="ECO:0000256" key="14">
    <source>
        <dbReference type="PIRSR" id="PIRSR602325-50"/>
    </source>
</evidence>
<feature type="domain" description="Cytochrome f large" evidence="15">
    <location>
        <begin position="33"/>
        <end position="177"/>
    </location>
</feature>
<dbReference type="SUPFAM" id="SSF49441">
    <property type="entry name" value="Cytochrome f, large domain"/>
    <property type="match status" value="1"/>
</dbReference>
<dbReference type="GO" id="GO:0009055">
    <property type="term" value="F:electron transfer activity"/>
    <property type="evidence" value="ECO:0007669"/>
    <property type="project" value="UniProtKB-UniRule"/>
</dbReference>
<evidence type="ECO:0000256" key="5">
    <source>
        <dbReference type="ARBA" id="ARBA00022617"/>
    </source>
</evidence>
<keyword evidence="13" id="KW-0732">Signal</keyword>
<feature type="transmembrane region" description="Helical" evidence="13">
    <location>
        <begin position="267"/>
        <end position="286"/>
    </location>
</feature>
<comment type="similarity">
    <text evidence="2 13">Belongs to the cytochrome f family.</text>
</comment>
<feature type="signal peptide" evidence="13">
    <location>
        <begin position="1"/>
        <end position="32"/>
    </location>
</feature>
<keyword evidence="17" id="KW-0150">Chloroplast</keyword>
<dbReference type="PANTHER" id="PTHR33288">
    <property type="match status" value="1"/>
</dbReference>
<feature type="binding site" description="covalent" evidence="13 14">
    <location>
        <position position="56"/>
    </location>
    <ligand>
        <name>heme</name>
        <dbReference type="ChEBI" id="CHEBI:30413"/>
    </ligand>
</feature>
<dbReference type="InterPro" id="IPR002325">
    <property type="entry name" value="Cyt_f"/>
</dbReference>
<feature type="binding site" description="axial binding residue" evidence="13 14">
    <location>
        <position position="33"/>
    </location>
    <ligand>
        <name>heme</name>
        <dbReference type="ChEBI" id="CHEBI:30413"/>
    </ligand>
    <ligandPart>
        <name>Fe</name>
        <dbReference type="ChEBI" id="CHEBI:18248"/>
    </ligandPart>
</feature>
<feature type="binding site" description="axial binding residue" evidence="13 14">
    <location>
        <position position="57"/>
    </location>
    <ligand>
        <name>heme</name>
        <dbReference type="ChEBI" id="CHEBI:30413"/>
    </ligand>
    <ligandPart>
        <name>Fe</name>
        <dbReference type="ChEBI" id="CHEBI:18248"/>
    </ligandPart>
</feature>
<dbReference type="PRINTS" id="PR00610">
    <property type="entry name" value="CYTOCHROMEF"/>
</dbReference>
<keyword evidence="6 13" id="KW-0812">Transmembrane</keyword>
<evidence type="ECO:0000256" key="1">
    <source>
        <dbReference type="ARBA" id="ARBA00004167"/>
    </source>
</evidence>
<feature type="binding site" description="covalent" evidence="13 14">
    <location>
        <position position="53"/>
    </location>
    <ligand>
        <name>heme</name>
        <dbReference type="ChEBI" id="CHEBI:30413"/>
    </ligand>
</feature>
<evidence type="ECO:0000256" key="9">
    <source>
        <dbReference type="ARBA" id="ARBA00022989"/>
    </source>
</evidence>
<evidence type="ECO:0000256" key="6">
    <source>
        <dbReference type="ARBA" id="ARBA00022692"/>
    </source>
</evidence>
<dbReference type="AlphaFoldDB" id="A0A5P9RU21"/>
<dbReference type="PROSITE" id="PS51010">
    <property type="entry name" value="CYTF"/>
    <property type="match status" value="1"/>
</dbReference>
<geneLocation type="chloroplast" evidence="17"/>
<name>A0A5P9RU21_CYAME</name>
<dbReference type="Pfam" id="PF16639">
    <property type="entry name" value="Apocytochr_F_N"/>
    <property type="match status" value="1"/>
</dbReference>
<dbReference type="GO" id="GO:0009535">
    <property type="term" value="C:chloroplast thylakoid membrane"/>
    <property type="evidence" value="ECO:0007669"/>
    <property type="project" value="UniProtKB-SubCell"/>
</dbReference>
<evidence type="ECO:0000259" key="15">
    <source>
        <dbReference type="Pfam" id="PF16639"/>
    </source>
</evidence>
<organism evidence="17">
    <name type="scientific">Cyanidioschyzon merolae</name>
    <name type="common">Red alga</name>
    <dbReference type="NCBI Taxonomy" id="45157"/>
    <lineage>
        <taxon>Eukaryota</taxon>
        <taxon>Rhodophyta</taxon>
        <taxon>Bangiophyceae</taxon>
        <taxon>Cyanidiales</taxon>
        <taxon>Cyanidiaceae</taxon>
        <taxon>Cyanidioschyzon</taxon>
    </lineage>
</organism>
<accession>A0A5P9RU21</accession>
<comment type="subcellular location">
    <subcellularLocation>
        <location evidence="1">Membrane</location>
        <topology evidence="1">Single-pass membrane protein</topology>
    </subcellularLocation>
    <subcellularLocation>
        <location evidence="13">Plastid</location>
        <location evidence="13">Chloroplast thylakoid membrane</location>
        <topology evidence="13">Single-pass membrane protein</topology>
    </subcellularLocation>
</comment>
<keyword evidence="8 13" id="KW-0249">Electron transport</keyword>
<evidence type="ECO:0000256" key="10">
    <source>
        <dbReference type="ARBA" id="ARBA00023004"/>
    </source>
</evidence>
<dbReference type="PANTHER" id="PTHR33288:SF10">
    <property type="entry name" value="CYTOCHROME F"/>
    <property type="match status" value="1"/>
</dbReference>
<dbReference type="GO" id="GO:0015979">
    <property type="term" value="P:photosynthesis"/>
    <property type="evidence" value="ECO:0007669"/>
    <property type="project" value="UniProtKB-UniRule"/>
</dbReference>
<reference evidence="17" key="2">
    <citation type="submission" date="2018-11" db="EMBL/GenBank/DDBJ databases">
        <title>Complete Plastid Genome of Cyanidioschyzon merolae Isolate 5578.</title>
        <authorList>
            <person name="Bi G."/>
        </authorList>
    </citation>
    <scope>NUCLEOTIDE SEQUENCE</scope>
</reference>
<keyword evidence="9 13" id="KW-1133">Transmembrane helix</keyword>
<dbReference type="SUPFAM" id="SSF51246">
    <property type="entry name" value="Rudiment single hybrid motif"/>
    <property type="match status" value="1"/>
</dbReference>
<feature type="chain" id="PRO_5034697383" description="Cytochrome f" evidence="13">
    <location>
        <begin position="33"/>
        <end position="300"/>
    </location>
</feature>
<dbReference type="GO" id="GO:0020037">
    <property type="term" value="F:heme binding"/>
    <property type="evidence" value="ECO:0007669"/>
    <property type="project" value="InterPro"/>
</dbReference>
<evidence type="ECO:0000256" key="2">
    <source>
        <dbReference type="ARBA" id="ARBA00008923"/>
    </source>
</evidence>
<dbReference type="Gene3D" id="2.40.50.100">
    <property type="match status" value="1"/>
</dbReference>
<comment type="function">
    <text evidence="13">Component of the cytochrome b6-f complex, which mediates electron transfer between photosystem II (PSII) and photosystem I (PSI), cyclic electron flow around PSI, and state transitions.</text>
</comment>
<evidence type="ECO:0000313" key="17">
    <source>
        <dbReference type="EMBL" id="QFV17188.1"/>
    </source>
</evidence>
<keyword evidence="17" id="KW-0934">Plastid</keyword>
<dbReference type="SUPFAM" id="SSF103431">
    <property type="entry name" value="Cytochrome f subunit of the cytochrome b6f complex, transmembrane anchor"/>
    <property type="match status" value="1"/>
</dbReference>
<evidence type="ECO:0000256" key="11">
    <source>
        <dbReference type="ARBA" id="ARBA00023078"/>
    </source>
</evidence>